<dbReference type="Proteomes" id="UP001151081">
    <property type="component" value="Unassembled WGS sequence"/>
</dbReference>
<gene>
    <name evidence="1" type="ORF">KEG57_50010</name>
</gene>
<comment type="caution">
    <text evidence="1">The sequence shown here is derived from an EMBL/GenBank/DDBJ whole genome shotgun (WGS) entry which is preliminary data.</text>
</comment>
<sequence length="68" mass="7719">MNEDTTNKERLRYGGGCRVRWQDDDGTWYPGTVANHGDNGTTIDVETQCRVGQDIRSFPPSRVCNGWE</sequence>
<accession>A0A9X4AYE5</accession>
<organism evidence="1 2">
    <name type="scientific">Polyangium jinanense</name>
    <dbReference type="NCBI Taxonomy" id="2829994"/>
    <lineage>
        <taxon>Bacteria</taxon>
        <taxon>Pseudomonadati</taxon>
        <taxon>Myxococcota</taxon>
        <taxon>Polyangia</taxon>
        <taxon>Polyangiales</taxon>
        <taxon>Polyangiaceae</taxon>
        <taxon>Polyangium</taxon>
    </lineage>
</organism>
<keyword evidence="2" id="KW-1185">Reference proteome</keyword>
<dbReference type="RefSeq" id="WP_272459886.1">
    <property type="nucleotide sequence ID" value="NZ_JAGTJJ010000080.1"/>
</dbReference>
<name>A0A9X4AYE5_9BACT</name>
<protein>
    <submittedName>
        <fullName evidence="1">Uncharacterized protein</fullName>
    </submittedName>
</protein>
<dbReference type="AlphaFoldDB" id="A0A9X4AYE5"/>
<reference evidence="1 2" key="1">
    <citation type="submission" date="2021-04" db="EMBL/GenBank/DDBJ databases">
        <title>Genome analysis of Polyangium sp.</title>
        <authorList>
            <person name="Li Y."/>
            <person name="Wang J."/>
        </authorList>
    </citation>
    <scope>NUCLEOTIDE SEQUENCE [LARGE SCALE GENOMIC DNA]</scope>
    <source>
        <strain evidence="1 2">SDU14</strain>
    </source>
</reference>
<evidence type="ECO:0000313" key="1">
    <source>
        <dbReference type="EMBL" id="MDC3988701.1"/>
    </source>
</evidence>
<dbReference type="EMBL" id="JAGTJJ010000080">
    <property type="protein sequence ID" value="MDC3988701.1"/>
    <property type="molecule type" value="Genomic_DNA"/>
</dbReference>
<proteinExistence type="predicted"/>
<evidence type="ECO:0000313" key="2">
    <source>
        <dbReference type="Proteomes" id="UP001151081"/>
    </source>
</evidence>